<feature type="domain" description="Aminotransferase class I/classII large" evidence="9">
    <location>
        <begin position="68"/>
        <end position="396"/>
    </location>
</feature>
<dbReference type="GO" id="GO:0030170">
    <property type="term" value="F:pyridoxal phosphate binding"/>
    <property type="evidence" value="ECO:0007669"/>
    <property type="project" value="InterPro"/>
</dbReference>
<dbReference type="PANTHER" id="PTHR46383:SF1">
    <property type="entry name" value="ASPARTATE AMINOTRANSFERASE"/>
    <property type="match status" value="1"/>
</dbReference>
<dbReference type="EC" id="2.6.1.1" evidence="3"/>
<dbReference type="InterPro" id="IPR050596">
    <property type="entry name" value="AspAT/PAT-like"/>
</dbReference>
<evidence type="ECO:0000256" key="3">
    <source>
        <dbReference type="ARBA" id="ARBA00012753"/>
    </source>
</evidence>
<dbReference type="Proteomes" id="UP000282125">
    <property type="component" value="Unassembled WGS sequence"/>
</dbReference>
<evidence type="ECO:0000256" key="1">
    <source>
        <dbReference type="ARBA" id="ARBA00001933"/>
    </source>
</evidence>
<evidence type="ECO:0000313" key="10">
    <source>
        <dbReference type="EMBL" id="RRH74309.1"/>
    </source>
</evidence>
<dbReference type="Gene3D" id="3.90.1150.10">
    <property type="entry name" value="Aspartate Aminotransferase, domain 1"/>
    <property type="match status" value="1"/>
</dbReference>
<evidence type="ECO:0000256" key="8">
    <source>
        <dbReference type="SAM" id="MobiDB-lite"/>
    </source>
</evidence>
<dbReference type="InterPro" id="IPR015422">
    <property type="entry name" value="PyrdxlP-dep_Trfase_small"/>
</dbReference>
<keyword evidence="11" id="KW-1185">Reference proteome</keyword>
<evidence type="ECO:0000256" key="2">
    <source>
        <dbReference type="ARBA" id="ARBA00007441"/>
    </source>
</evidence>
<accession>A0A3P3DJ78</accession>
<dbReference type="SUPFAM" id="SSF53383">
    <property type="entry name" value="PLP-dependent transferases"/>
    <property type="match status" value="1"/>
</dbReference>
<organism evidence="10 11">
    <name type="scientific">Falsigemmobacter faecalis</name>
    <dbReference type="NCBI Taxonomy" id="2488730"/>
    <lineage>
        <taxon>Bacteria</taxon>
        <taxon>Pseudomonadati</taxon>
        <taxon>Pseudomonadota</taxon>
        <taxon>Alphaproteobacteria</taxon>
        <taxon>Rhodobacterales</taxon>
        <taxon>Paracoccaceae</taxon>
        <taxon>Falsigemmobacter</taxon>
    </lineage>
</organism>
<dbReference type="OrthoDB" id="3224382at2"/>
<dbReference type="GO" id="GO:0006520">
    <property type="term" value="P:amino acid metabolic process"/>
    <property type="evidence" value="ECO:0007669"/>
    <property type="project" value="InterPro"/>
</dbReference>
<dbReference type="CDD" id="cd00609">
    <property type="entry name" value="AAT_like"/>
    <property type="match status" value="1"/>
</dbReference>
<dbReference type="Pfam" id="PF00155">
    <property type="entry name" value="Aminotran_1_2"/>
    <property type="match status" value="1"/>
</dbReference>
<evidence type="ECO:0000259" key="9">
    <source>
        <dbReference type="Pfam" id="PF00155"/>
    </source>
</evidence>
<dbReference type="EMBL" id="RRAZ01000014">
    <property type="protein sequence ID" value="RRH74309.1"/>
    <property type="molecule type" value="Genomic_DNA"/>
</dbReference>
<dbReference type="Gene3D" id="3.40.640.10">
    <property type="entry name" value="Type I PLP-dependent aspartate aminotransferase-like (Major domain)"/>
    <property type="match status" value="1"/>
</dbReference>
<feature type="region of interest" description="Disordered" evidence="8">
    <location>
        <begin position="1"/>
        <end position="29"/>
    </location>
</feature>
<comment type="similarity">
    <text evidence="2">Belongs to the class-I pyridoxal-phosphate-dependent aminotransferase family.</text>
</comment>
<proteinExistence type="inferred from homology"/>
<dbReference type="NCBIfam" id="NF004854">
    <property type="entry name" value="PRK06207.1"/>
    <property type="match status" value="1"/>
</dbReference>
<dbReference type="InterPro" id="IPR004839">
    <property type="entry name" value="Aminotransferase_I/II_large"/>
</dbReference>
<sequence length="406" mass="43820">MSVEQKFQKLATDNAPGQEVRQSSEGLAEVTRGDKLAGRVVDFSHGDVDAHPPTPGSFDLFSAGFQAGGSQAYTEYRGDQSIRDLIAPRLAEFTGAGVDAQDGLMITTGTQGALFLAIAANVGRGDKVAIVQPDYFANRKLVEFFEGEMIPVQMDYLNAGEAEAGLDLNGLEAAFKAGARTFLFSNPNNPAGVVYSAAEIRAIADLAARYDAVVIVDQLYSRLRYSGVSYTHLRAEAAMNPDNVITIMGPSKTESLSGFRLGVAFGAPRLIARMEKLQAIVALRAPGYSQAVLRSWFAEEPGWMEARIAAHEAIRDELLSVLRQCEGVSARTPRAGSYLFPQMPELAVSPGDFVKLLRLQAGVVVTPGTEFSPHTAASLRLNFSQDHKAAVAAAERITEMVNRYRR</sequence>
<comment type="caution">
    <text evidence="10">The sequence shown here is derived from an EMBL/GenBank/DDBJ whole genome shotgun (WGS) entry which is preliminary data.</text>
</comment>
<evidence type="ECO:0000256" key="6">
    <source>
        <dbReference type="ARBA" id="ARBA00022898"/>
    </source>
</evidence>
<evidence type="ECO:0000256" key="7">
    <source>
        <dbReference type="ARBA" id="ARBA00049185"/>
    </source>
</evidence>
<keyword evidence="5 10" id="KW-0808">Transferase</keyword>
<reference evidence="10 11" key="1">
    <citation type="submission" date="2018-11" db="EMBL/GenBank/DDBJ databases">
        <title>Gemmobacter sp. nov., YIM 102744-1 draft genome.</title>
        <authorList>
            <person name="Li G."/>
            <person name="Jiang Y."/>
        </authorList>
    </citation>
    <scope>NUCLEOTIDE SEQUENCE [LARGE SCALE GENOMIC DNA]</scope>
    <source>
        <strain evidence="10 11">YIM 102744-1</strain>
    </source>
</reference>
<dbReference type="GO" id="GO:0004069">
    <property type="term" value="F:L-aspartate:2-oxoglutarate aminotransferase activity"/>
    <property type="evidence" value="ECO:0007669"/>
    <property type="project" value="UniProtKB-EC"/>
</dbReference>
<evidence type="ECO:0000313" key="11">
    <source>
        <dbReference type="Proteomes" id="UP000282125"/>
    </source>
</evidence>
<dbReference type="InterPro" id="IPR015421">
    <property type="entry name" value="PyrdxlP-dep_Trfase_major"/>
</dbReference>
<protein>
    <recommendedName>
        <fullName evidence="3">aspartate transaminase</fullName>
        <ecNumber evidence="3">2.6.1.1</ecNumber>
    </recommendedName>
</protein>
<name>A0A3P3DJ78_9RHOB</name>
<gene>
    <name evidence="10" type="ORF">EG244_11190</name>
</gene>
<keyword evidence="6" id="KW-0663">Pyridoxal phosphate</keyword>
<dbReference type="InterPro" id="IPR015424">
    <property type="entry name" value="PyrdxlP-dep_Trfase"/>
</dbReference>
<dbReference type="RefSeq" id="WP_124965080.1">
    <property type="nucleotide sequence ID" value="NZ_RRAZ01000014.1"/>
</dbReference>
<comment type="catalytic activity">
    <reaction evidence="7">
        <text>L-aspartate + 2-oxoglutarate = oxaloacetate + L-glutamate</text>
        <dbReference type="Rhea" id="RHEA:21824"/>
        <dbReference type="ChEBI" id="CHEBI:16452"/>
        <dbReference type="ChEBI" id="CHEBI:16810"/>
        <dbReference type="ChEBI" id="CHEBI:29985"/>
        <dbReference type="ChEBI" id="CHEBI:29991"/>
        <dbReference type="EC" id="2.6.1.1"/>
    </reaction>
</comment>
<keyword evidence="4 10" id="KW-0032">Aminotransferase</keyword>
<comment type="cofactor">
    <cofactor evidence="1">
        <name>pyridoxal 5'-phosphate</name>
        <dbReference type="ChEBI" id="CHEBI:597326"/>
    </cofactor>
</comment>
<dbReference type="PANTHER" id="PTHR46383">
    <property type="entry name" value="ASPARTATE AMINOTRANSFERASE"/>
    <property type="match status" value="1"/>
</dbReference>
<dbReference type="AlphaFoldDB" id="A0A3P3DJ78"/>
<evidence type="ECO:0000256" key="4">
    <source>
        <dbReference type="ARBA" id="ARBA00022576"/>
    </source>
</evidence>
<evidence type="ECO:0000256" key="5">
    <source>
        <dbReference type="ARBA" id="ARBA00022679"/>
    </source>
</evidence>